<feature type="transmembrane region" description="Helical" evidence="6">
    <location>
        <begin position="119"/>
        <end position="143"/>
    </location>
</feature>
<evidence type="ECO:0000256" key="5">
    <source>
        <dbReference type="ARBA" id="ARBA00023136"/>
    </source>
</evidence>
<feature type="transmembrane region" description="Helical" evidence="6">
    <location>
        <begin position="261"/>
        <end position="288"/>
    </location>
</feature>
<keyword evidence="4 6" id="KW-1133">Transmembrane helix</keyword>
<dbReference type="PANTHER" id="PTHR30250:SF11">
    <property type="entry name" value="O-ANTIGEN TRANSPORTER-RELATED"/>
    <property type="match status" value="1"/>
</dbReference>
<feature type="transmembrane region" description="Helical" evidence="6">
    <location>
        <begin position="28"/>
        <end position="47"/>
    </location>
</feature>
<dbReference type="EMBL" id="CP097463">
    <property type="protein sequence ID" value="WAX57780.1"/>
    <property type="molecule type" value="Genomic_DNA"/>
</dbReference>
<dbReference type="InterPro" id="IPR050833">
    <property type="entry name" value="Poly_Biosynth_Transport"/>
</dbReference>
<reference evidence="7" key="1">
    <citation type="submission" date="2022-05" db="EMBL/GenBank/DDBJ databases">
        <title>Jatrophihabitans sp. SB3-54 whole genome sequence.</title>
        <authorList>
            <person name="Suh M.K."/>
            <person name="Eom M.K."/>
            <person name="Kim J.S."/>
            <person name="Kim H.S."/>
            <person name="Do H.E."/>
            <person name="Shin Y.K."/>
            <person name="Lee J.-S."/>
        </authorList>
    </citation>
    <scope>NUCLEOTIDE SEQUENCE</scope>
    <source>
        <strain evidence="7">SB3-54</strain>
    </source>
</reference>
<evidence type="ECO:0000256" key="6">
    <source>
        <dbReference type="SAM" id="Phobius"/>
    </source>
</evidence>
<keyword evidence="8" id="KW-1185">Reference proteome</keyword>
<gene>
    <name evidence="7" type="ORF">M6B22_03190</name>
</gene>
<feature type="transmembrane region" description="Helical" evidence="6">
    <location>
        <begin position="83"/>
        <end position="107"/>
    </location>
</feature>
<dbReference type="PANTHER" id="PTHR30250">
    <property type="entry name" value="PST FAMILY PREDICTED COLANIC ACID TRANSPORTER"/>
    <property type="match status" value="1"/>
</dbReference>
<evidence type="ECO:0000313" key="7">
    <source>
        <dbReference type="EMBL" id="WAX57780.1"/>
    </source>
</evidence>
<feature type="transmembrane region" description="Helical" evidence="6">
    <location>
        <begin position="329"/>
        <end position="349"/>
    </location>
</feature>
<keyword evidence="5 6" id="KW-0472">Membrane</keyword>
<comment type="subcellular location">
    <subcellularLocation>
        <location evidence="1">Cell membrane</location>
        <topology evidence="1">Multi-pass membrane protein</topology>
    </subcellularLocation>
</comment>
<keyword evidence="3 6" id="KW-0812">Transmembrane</keyword>
<evidence type="ECO:0008006" key="9">
    <source>
        <dbReference type="Google" id="ProtNLM"/>
    </source>
</evidence>
<feature type="transmembrane region" description="Helical" evidence="6">
    <location>
        <begin position="59"/>
        <end position="77"/>
    </location>
</feature>
<feature type="transmembrane region" description="Helical" evidence="6">
    <location>
        <begin position="355"/>
        <end position="375"/>
    </location>
</feature>
<feature type="transmembrane region" description="Helical" evidence="6">
    <location>
        <begin position="300"/>
        <end position="322"/>
    </location>
</feature>
<dbReference type="Proteomes" id="UP001164693">
    <property type="component" value="Chromosome"/>
</dbReference>
<dbReference type="RefSeq" id="WP_269444327.1">
    <property type="nucleotide sequence ID" value="NZ_CP097463.1"/>
</dbReference>
<keyword evidence="2" id="KW-1003">Cell membrane</keyword>
<accession>A0ABY7K1D2</accession>
<feature type="transmembrane region" description="Helical" evidence="6">
    <location>
        <begin position="149"/>
        <end position="173"/>
    </location>
</feature>
<evidence type="ECO:0000256" key="1">
    <source>
        <dbReference type="ARBA" id="ARBA00004651"/>
    </source>
</evidence>
<evidence type="ECO:0000256" key="4">
    <source>
        <dbReference type="ARBA" id="ARBA00022989"/>
    </source>
</evidence>
<organism evidence="7 8">
    <name type="scientific">Jatrophihabitans cynanchi</name>
    <dbReference type="NCBI Taxonomy" id="2944128"/>
    <lineage>
        <taxon>Bacteria</taxon>
        <taxon>Bacillati</taxon>
        <taxon>Actinomycetota</taxon>
        <taxon>Actinomycetes</taxon>
        <taxon>Jatrophihabitantales</taxon>
        <taxon>Jatrophihabitantaceae</taxon>
        <taxon>Jatrophihabitans</taxon>
    </lineage>
</organism>
<evidence type="ECO:0000256" key="2">
    <source>
        <dbReference type="ARBA" id="ARBA00022475"/>
    </source>
</evidence>
<sequence length="393" mass="39472">MANALSYALLLVAARTLSTPEYGELSSLLGLLLVSTVPLLALQTVSARRVATETGADGLVRGTAVIAAVTAAALLTSSPALGAFLHLSSVLGIALVAATVPANAVLGTAMGVAQGQRRFGSLAALTLAATGGRSAGGLVGLFAGHSPDATLTGILAGTAIAAFIAAGGGRGSARHRIALRRRAPSGMFAETLHAGHALGAFLLLTSMDVLLARHILSSSEAGAYALGSVITRGALWLPQSAISLMFASLSETTRHHRTARSAVAVVLTLGSAVVLGSAALGHVVVGVVGGSKYHQLDGVIWLFALLGSLLSLVQLAILAGLAQRRTGRVALLWGTIVIDLAIVLGIGHVSEPGQLVTTLAAIAAGAAAVALWLSLRRPAPAHRFAAEAEVSTI</sequence>
<evidence type="ECO:0000313" key="8">
    <source>
        <dbReference type="Proteomes" id="UP001164693"/>
    </source>
</evidence>
<name>A0ABY7K1D2_9ACTN</name>
<evidence type="ECO:0000256" key="3">
    <source>
        <dbReference type="ARBA" id="ARBA00022692"/>
    </source>
</evidence>
<protein>
    <recommendedName>
        <fullName evidence="9">Polysaccharide biosynthesis protein</fullName>
    </recommendedName>
</protein>
<proteinExistence type="predicted"/>